<dbReference type="PIRSF" id="PIRSF038471">
    <property type="entry name" value="MreC"/>
    <property type="match status" value="1"/>
</dbReference>
<evidence type="ECO:0000313" key="10">
    <source>
        <dbReference type="EMBL" id="RMX17543.1"/>
    </source>
</evidence>
<name>A0A2A2AKM3_9BURK</name>
<dbReference type="Gene3D" id="2.40.10.340">
    <property type="entry name" value="Rod shape-determining protein MreC, domain 1"/>
    <property type="match status" value="1"/>
</dbReference>
<reference evidence="10 12" key="2">
    <citation type="submission" date="2018-10" db="EMBL/GenBank/DDBJ databases">
        <title>Comamonadaceae CDC group NO-1 genome sequencing and assembly.</title>
        <authorList>
            <person name="Bernier A.-M."/>
            <person name="Bernard K."/>
        </authorList>
    </citation>
    <scope>NUCLEOTIDE SEQUENCE [LARGE SCALE GENOMIC DNA]</scope>
    <source>
        <strain evidence="10 12">NML180582</strain>
    </source>
</reference>
<dbReference type="Proteomes" id="UP000218644">
    <property type="component" value="Unassembled WGS sequence"/>
</dbReference>
<dbReference type="EMBL" id="NSJD01000023">
    <property type="protein sequence ID" value="PAT39125.1"/>
    <property type="molecule type" value="Genomic_DNA"/>
</dbReference>
<dbReference type="NCBIfam" id="TIGR00219">
    <property type="entry name" value="mreC"/>
    <property type="match status" value="1"/>
</dbReference>
<feature type="domain" description="Rod shape-determining protein MreC beta-barrel core" evidence="8">
    <location>
        <begin position="129"/>
        <end position="277"/>
    </location>
</feature>
<comment type="similarity">
    <text evidence="1 5">Belongs to the MreC family.</text>
</comment>
<protein>
    <recommendedName>
        <fullName evidence="2 5">Cell shape-determining protein MreC</fullName>
    </recommendedName>
    <alternativeName>
        <fullName evidence="4 5">Cell shape protein MreC</fullName>
    </alternativeName>
</protein>
<feature type="region of interest" description="Disordered" evidence="7">
    <location>
        <begin position="285"/>
        <end position="320"/>
    </location>
</feature>
<evidence type="ECO:0000313" key="11">
    <source>
        <dbReference type="Proteomes" id="UP000218644"/>
    </source>
</evidence>
<dbReference type="Pfam" id="PF04085">
    <property type="entry name" value="MreC"/>
    <property type="match status" value="1"/>
</dbReference>
<dbReference type="EMBL" id="RDQJ01000004">
    <property type="protein sequence ID" value="RMX17543.1"/>
    <property type="molecule type" value="Genomic_DNA"/>
</dbReference>
<evidence type="ECO:0000256" key="2">
    <source>
        <dbReference type="ARBA" id="ARBA00013855"/>
    </source>
</evidence>
<keyword evidence="6" id="KW-0175">Coiled coil</keyword>
<dbReference type="OrthoDB" id="9808025at2"/>
<sequence>MFERRTPRIFTDGATPAAKLLVFGALAILLMVVDGRFQVAGPLRQAVGTAVYPLQWLMAQPVQAWHALADYTQDLRQAQEQAQQAQREAMALAERVNHVEYLERENESLRGLLELRARVSTKALSAEVAYAAPDPYTNRLVIDKGQLAGVRPGAPVLDSFGVLGQVTQVFPFSSEVRVLTDRDQSVPVMSLRTGLRMVASGARAASSGGRMELRFVPTGSDVQEGDVLVTSGIDGYYPPGVPVGTVDFVETHSDAPFIRIFAQALAQVQSARYVMVLEPVGLYGEHGPEPPQLPPEPVTPANAGQDAGQGQTGSARAAGR</sequence>
<evidence type="ECO:0000256" key="3">
    <source>
        <dbReference type="ARBA" id="ARBA00022960"/>
    </source>
</evidence>
<dbReference type="PANTHER" id="PTHR34138">
    <property type="entry name" value="CELL SHAPE-DETERMINING PROTEIN MREC"/>
    <property type="match status" value="1"/>
</dbReference>
<evidence type="ECO:0000256" key="4">
    <source>
        <dbReference type="ARBA" id="ARBA00032089"/>
    </source>
</evidence>
<organism evidence="9 11">
    <name type="scientific">Vandammella animalimorsus</name>
    <dbReference type="NCBI Taxonomy" id="2029117"/>
    <lineage>
        <taxon>Bacteria</taxon>
        <taxon>Pseudomonadati</taxon>
        <taxon>Pseudomonadota</taxon>
        <taxon>Betaproteobacteria</taxon>
        <taxon>Burkholderiales</taxon>
        <taxon>Comamonadaceae</taxon>
        <taxon>Vandammella</taxon>
    </lineage>
</organism>
<feature type="coiled-coil region" evidence="6">
    <location>
        <begin position="68"/>
        <end position="95"/>
    </location>
</feature>
<gene>
    <name evidence="10" type="primary">mreC</name>
    <name evidence="9" type="ORF">CK623_11770</name>
    <name evidence="10" type="ORF">EBQ34_04265</name>
</gene>
<dbReference type="RefSeq" id="WP_095557621.1">
    <property type="nucleotide sequence ID" value="NZ_NSJD01000023.1"/>
</dbReference>
<evidence type="ECO:0000256" key="7">
    <source>
        <dbReference type="SAM" id="MobiDB-lite"/>
    </source>
</evidence>
<dbReference type="Proteomes" id="UP000275180">
    <property type="component" value="Unassembled WGS sequence"/>
</dbReference>
<evidence type="ECO:0000256" key="1">
    <source>
        <dbReference type="ARBA" id="ARBA00009369"/>
    </source>
</evidence>
<evidence type="ECO:0000256" key="6">
    <source>
        <dbReference type="SAM" id="Coils"/>
    </source>
</evidence>
<feature type="compositionally biased region" description="Pro residues" evidence="7">
    <location>
        <begin position="289"/>
        <end position="298"/>
    </location>
</feature>
<accession>A0A2A2AKM3</accession>
<dbReference type="InterPro" id="IPR042175">
    <property type="entry name" value="Cell/Rod_MreC_2"/>
</dbReference>
<evidence type="ECO:0000313" key="12">
    <source>
        <dbReference type="Proteomes" id="UP000275180"/>
    </source>
</evidence>
<dbReference type="AlphaFoldDB" id="A0A2A2AKM3"/>
<dbReference type="GO" id="GO:0008360">
    <property type="term" value="P:regulation of cell shape"/>
    <property type="evidence" value="ECO:0007669"/>
    <property type="project" value="UniProtKB-KW"/>
</dbReference>
<evidence type="ECO:0000259" key="8">
    <source>
        <dbReference type="Pfam" id="PF04085"/>
    </source>
</evidence>
<dbReference type="InterPro" id="IPR042177">
    <property type="entry name" value="Cell/Rod_1"/>
</dbReference>
<comment type="caution">
    <text evidence="9">The sequence shown here is derived from an EMBL/GenBank/DDBJ whole genome shotgun (WGS) entry which is preliminary data.</text>
</comment>
<dbReference type="GO" id="GO:0005886">
    <property type="term" value="C:plasma membrane"/>
    <property type="evidence" value="ECO:0007669"/>
    <property type="project" value="TreeGrafter"/>
</dbReference>
<accession>A0A3M6RQA6</accession>
<evidence type="ECO:0000256" key="5">
    <source>
        <dbReference type="PIRNR" id="PIRNR038471"/>
    </source>
</evidence>
<proteinExistence type="inferred from homology"/>
<dbReference type="PANTHER" id="PTHR34138:SF1">
    <property type="entry name" value="CELL SHAPE-DETERMINING PROTEIN MREC"/>
    <property type="match status" value="1"/>
</dbReference>
<dbReference type="InterPro" id="IPR055342">
    <property type="entry name" value="MreC_beta-barrel_core"/>
</dbReference>
<dbReference type="InterPro" id="IPR007221">
    <property type="entry name" value="MreC"/>
</dbReference>
<dbReference type="Gene3D" id="2.40.10.350">
    <property type="entry name" value="Rod shape-determining protein MreC, domain 2"/>
    <property type="match status" value="1"/>
</dbReference>
<evidence type="ECO:0000313" key="9">
    <source>
        <dbReference type="EMBL" id="PAT39125.1"/>
    </source>
</evidence>
<comment type="function">
    <text evidence="5">Involved in formation and maintenance of cell shape.</text>
</comment>
<keyword evidence="3 5" id="KW-0133">Cell shape</keyword>
<reference evidence="9 11" key="1">
    <citation type="submission" date="2017-08" db="EMBL/GenBank/DDBJ databases">
        <title>WGS of Clinical strains of the CDC Group NO-1 linked to zoonotic infections in humans.</title>
        <authorList>
            <person name="Bernier A.-M."/>
            <person name="Bernard K."/>
        </authorList>
    </citation>
    <scope>NUCLEOTIDE SEQUENCE [LARGE SCALE GENOMIC DNA]</scope>
    <source>
        <strain evidence="9 11">NML79-0751</strain>
    </source>
</reference>